<name>T1C6Z7_9ZZZZ</name>
<accession>T1C6Z7</accession>
<reference evidence="2" key="1">
    <citation type="submission" date="2013-08" db="EMBL/GenBank/DDBJ databases">
        <authorList>
            <person name="Mendez C."/>
            <person name="Richter M."/>
            <person name="Ferrer M."/>
            <person name="Sanchez J."/>
        </authorList>
    </citation>
    <scope>NUCLEOTIDE SEQUENCE</scope>
</reference>
<comment type="caution">
    <text evidence="2">The sequence shown here is derived from an EMBL/GenBank/DDBJ whole genome shotgun (WGS) entry which is preliminary data.</text>
</comment>
<feature type="domain" description="AbiEi antitoxin C-terminal" evidence="1">
    <location>
        <begin position="13"/>
        <end position="155"/>
    </location>
</feature>
<dbReference type="EMBL" id="AUZX01000035">
    <property type="protein sequence ID" value="EQD81226.1"/>
    <property type="molecule type" value="Genomic_DNA"/>
</dbReference>
<dbReference type="Pfam" id="PF09407">
    <property type="entry name" value="AbiEi_1"/>
    <property type="match status" value="1"/>
</dbReference>
<dbReference type="AlphaFoldDB" id="T1C6Z7"/>
<evidence type="ECO:0000259" key="1">
    <source>
        <dbReference type="Pfam" id="PF09407"/>
    </source>
</evidence>
<protein>
    <recommendedName>
        <fullName evidence="1">AbiEi antitoxin C-terminal domain-containing protein</fullName>
    </recommendedName>
</protein>
<gene>
    <name evidence="2" type="ORF">B1A_00052</name>
</gene>
<organism evidence="2">
    <name type="scientific">mine drainage metagenome</name>
    <dbReference type="NCBI Taxonomy" id="410659"/>
    <lineage>
        <taxon>unclassified sequences</taxon>
        <taxon>metagenomes</taxon>
        <taxon>ecological metagenomes</taxon>
    </lineage>
</organism>
<dbReference type="InterPro" id="IPR018547">
    <property type="entry name" value="AbiEi_C"/>
</dbReference>
<proteinExistence type="predicted"/>
<reference evidence="2" key="2">
    <citation type="journal article" date="2014" name="ISME J.">
        <title>Microbial stratification in low pH oxic and suboxic macroscopic growths along an acid mine drainage.</title>
        <authorList>
            <person name="Mendez-Garcia C."/>
            <person name="Mesa V."/>
            <person name="Sprenger R.R."/>
            <person name="Richter M."/>
            <person name="Diez M.S."/>
            <person name="Solano J."/>
            <person name="Bargiela R."/>
            <person name="Golyshina O.V."/>
            <person name="Manteca A."/>
            <person name="Ramos J.L."/>
            <person name="Gallego J.R."/>
            <person name="Llorente I."/>
            <person name="Martins Dos Santos V.A."/>
            <person name="Jensen O.N."/>
            <person name="Pelaez A.I."/>
            <person name="Sanchez J."/>
            <person name="Ferrer M."/>
        </authorList>
    </citation>
    <scope>NUCLEOTIDE SEQUENCE</scope>
</reference>
<evidence type="ECO:0000313" key="2">
    <source>
        <dbReference type="EMBL" id="EQD81226.1"/>
    </source>
</evidence>
<sequence>MPVPSEYRSWRSVPASHFIDPLMRQLGHPYYVGFLSAAEVHGAAHQRPQVFQVVTPARLQGRAFGRVRIEFITEARAATRPTATVNTPTGTMQVAIPEVTVLDLVAAPERGGGLSNVATVAAELVGEGRLDGQALAIAAGTYPIAVAQRTGWLLDHVARMLATSFDTGPLAERAGERAEPTPLAASGRRAGTLDGRWNVLVNTAIEPDL</sequence>